<evidence type="ECO:0000256" key="3">
    <source>
        <dbReference type="ARBA" id="ARBA00022989"/>
    </source>
</evidence>
<dbReference type="GO" id="GO:0022857">
    <property type="term" value="F:transmembrane transporter activity"/>
    <property type="evidence" value="ECO:0007669"/>
    <property type="project" value="InterPro"/>
</dbReference>
<proteinExistence type="predicted"/>
<comment type="subcellular location">
    <subcellularLocation>
        <location evidence="1">Membrane</location>
        <topology evidence="1">Multi-pass membrane protein</topology>
    </subcellularLocation>
</comment>
<feature type="transmembrane region" description="Helical" evidence="5">
    <location>
        <begin position="431"/>
        <end position="452"/>
    </location>
</feature>
<dbReference type="AlphaFoldDB" id="A0AAF3EQZ2"/>
<dbReference type="InterPro" id="IPR036259">
    <property type="entry name" value="MFS_trans_sf"/>
</dbReference>
<dbReference type="SUPFAM" id="SSF103473">
    <property type="entry name" value="MFS general substrate transporter"/>
    <property type="match status" value="1"/>
</dbReference>
<feature type="transmembrane region" description="Helical" evidence="5">
    <location>
        <begin position="187"/>
        <end position="205"/>
    </location>
</feature>
<feature type="transmembrane region" description="Helical" evidence="5">
    <location>
        <begin position="97"/>
        <end position="117"/>
    </location>
</feature>
<evidence type="ECO:0000313" key="7">
    <source>
        <dbReference type="Proteomes" id="UP000887575"/>
    </source>
</evidence>
<evidence type="ECO:0000256" key="5">
    <source>
        <dbReference type="SAM" id="Phobius"/>
    </source>
</evidence>
<dbReference type="InterPro" id="IPR011701">
    <property type="entry name" value="MFS"/>
</dbReference>
<dbReference type="PROSITE" id="PS50850">
    <property type="entry name" value="MFS"/>
    <property type="match status" value="1"/>
</dbReference>
<dbReference type="GO" id="GO:0016020">
    <property type="term" value="C:membrane"/>
    <property type="evidence" value="ECO:0007669"/>
    <property type="project" value="UniProtKB-SubCell"/>
</dbReference>
<feature type="domain" description="Major facilitator superfamily (MFS) profile" evidence="6">
    <location>
        <begin position="44"/>
        <end position="456"/>
    </location>
</feature>
<dbReference type="Gene3D" id="1.20.1250.20">
    <property type="entry name" value="MFS general substrate transporter like domains"/>
    <property type="match status" value="2"/>
</dbReference>
<evidence type="ECO:0000256" key="1">
    <source>
        <dbReference type="ARBA" id="ARBA00004141"/>
    </source>
</evidence>
<dbReference type="GO" id="GO:0006820">
    <property type="term" value="P:monoatomic anion transport"/>
    <property type="evidence" value="ECO:0007669"/>
    <property type="project" value="TreeGrafter"/>
</dbReference>
<keyword evidence="3 5" id="KW-1133">Transmembrane helix</keyword>
<dbReference type="InterPro" id="IPR020846">
    <property type="entry name" value="MFS_dom"/>
</dbReference>
<dbReference type="Pfam" id="PF07690">
    <property type="entry name" value="MFS_1"/>
    <property type="match status" value="1"/>
</dbReference>
<dbReference type="InterPro" id="IPR050382">
    <property type="entry name" value="MFS_Na/Anion_cotransporter"/>
</dbReference>
<dbReference type="PANTHER" id="PTHR11662:SF405">
    <property type="entry name" value="PROTEIN CBG12249"/>
    <property type="match status" value="1"/>
</dbReference>
<keyword evidence="2 5" id="KW-0812">Transmembrane</keyword>
<organism evidence="7 8">
    <name type="scientific">Mesorhabditis belari</name>
    <dbReference type="NCBI Taxonomy" id="2138241"/>
    <lineage>
        <taxon>Eukaryota</taxon>
        <taxon>Metazoa</taxon>
        <taxon>Ecdysozoa</taxon>
        <taxon>Nematoda</taxon>
        <taxon>Chromadorea</taxon>
        <taxon>Rhabditida</taxon>
        <taxon>Rhabditina</taxon>
        <taxon>Rhabditomorpha</taxon>
        <taxon>Rhabditoidea</taxon>
        <taxon>Rhabditidae</taxon>
        <taxon>Mesorhabditinae</taxon>
        <taxon>Mesorhabditis</taxon>
    </lineage>
</organism>
<feature type="transmembrane region" description="Helical" evidence="5">
    <location>
        <begin position="336"/>
        <end position="358"/>
    </location>
</feature>
<keyword evidence="4 5" id="KW-0472">Membrane</keyword>
<keyword evidence="7" id="KW-1185">Reference proteome</keyword>
<accession>A0AAF3EQZ2</accession>
<name>A0AAF3EQZ2_9BILA</name>
<feature type="transmembrane region" description="Helical" evidence="5">
    <location>
        <begin position="217"/>
        <end position="236"/>
    </location>
</feature>
<reference evidence="8" key="1">
    <citation type="submission" date="2024-02" db="UniProtKB">
        <authorList>
            <consortium name="WormBaseParasite"/>
        </authorList>
    </citation>
    <scope>IDENTIFICATION</scope>
</reference>
<dbReference type="Proteomes" id="UP000887575">
    <property type="component" value="Unassembled WGS sequence"/>
</dbReference>
<evidence type="ECO:0000259" key="6">
    <source>
        <dbReference type="PROSITE" id="PS50850"/>
    </source>
</evidence>
<feature type="transmembrane region" description="Helical" evidence="5">
    <location>
        <begin position="124"/>
        <end position="143"/>
    </location>
</feature>
<evidence type="ECO:0000256" key="2">
    <source>
        <dbReference type="ARBA" id="ARBA00022692"/>
    </source>
</evidence>
<dbReference type="WBParaSite" id="MBELARI_LOCUS16512">
    <property type="protein sequence ID" value="MBELARI_LOCUS16512"/>
    <property type="gene ID" value="MBELARI_LOCUS16512"/>
</dbReference>
<protein>
    <recommendedName>
        <fullName evidence="6">Major facilitator superfamily (MFS) profile domain-containing protein</fullName>
    </recommendedName>
</protein>
<dbReference type="PANTHER" id="PTHR11662">
    <property type="entry name" value="SOLUTE CARRIER FAMILY 17"/>
    <property type="match status" value="1"/>
</dbReference>
<evidence type="ECO:0000313" key="8">
    <source>
        <dbReference type="WBParaSite" id="MBELARI_LOCUS16512"/>
    </source>
</evidence>
<feature type="transmembrane region" description="Helical" evidence="5">
    <location>
        <begin position="364"/>
        <end position="392"/>
    </location>
</feature>
<evidence type="ECO:0000256" key="4">
    <source>
        <dbReference type="ARBA" id="ARBA00023136"/>
    </source>
</evidence>
<feature type="transmembrane region" description="Helical" evidence="5">
    <location>
        <begin position="404"/>
        <end position="425"/>
    </location>
</feature>
<feature type="transmembrane region" description="Helical" evidence="5">
    <location>
        <begin position="21"/>
        <end position="47"/>
    </location>
</feature>
<sequence length="479" mass="52773">MKEDDHPGLFSFRSHRLRISFLLSIAFCVTVCMRVNMSLGVTCMVNATAFAPKSILLDNESLPTRSSASCHPINDEKTAQIDGYGGTLLWSPSMTSILLSAPFYGQLVTMTFAGYLADRYGPKLALMGSVVNCMIGTAMGPFLAVRSYWGFWCSRALLGVGQTFVFPSCNSMAAKWFPPEERATIGAIYTSGVQVAAGFTSFFVAALCTSPLGWPSIFYSFALIGFIWLLFWKFFVTDLPSENKWLSESEQLYIEKSTNSKKNSQHFKEQVFPWRKILLSRVTQAVYVSQFAALSTDSQERSLYDHSIPLANHLKKPFALISDYLKRNGYFDPTSLGKVFQTFSCLGVAASLLGMIYLPSCENSWVVIPILTLYGSAFSASIPGSFASLLTIAPPYTGTVSSIAMAYLTVAGIGATQLVTILEFLEWPNKWTIVFATGAALNVFSLMAFLLFGEIKIQEWAELKEVDAETAELKGLVHS</sequence>